<keyword evidence="2" id="KW-1185">Reference proteome</keyword>
<dbReference type="Gene3D" id="2.40.160.60">
    <property type="entry name" value="Outer membrane protein transport protein (OMPP1/FadL/TodX)"/>
    <property type="match status" value="1"/>
</dbReference>
<accession>A0A7T7XJY7</accession>
<evidence type="ECO:0008006" key="3">
    <source>
        <dbReference type="Google" id="ProtNLM"/>
    </source>
</evidence>
<name>A0A7T7XJY7_9SPIR</name>
<evidence type="ECO:0000313" key="2">
    <source>
        <dbReference type="Proteomes" id="UP000595917"/>
    </source>
</evidence>
<dbReference type="Proteomes" id="UP000595917">
    <property type="component" value="Chromosome"/>
</dbReference>
<evidence type="ECO:0000313" key="1">
    <source>
        <dbReference type="EMBL" id="QQO07558.1"/>
    </source>
</evidence>
<dbReference type="KEGG" id="bhc:JFL75_11420"/>
<organism evidence="1 2">
    <name type="scientific">Breznakiella homolactica</name>
    <dbReference type="NCBI Taxonomy" id="2798577"/>
    <lineage>
        <taxon>Bacteria</taxon>
        <taxon>Pseudomonadati</taxon>
        <taxon>Spirochaetota</taxon>
        <taxon>Spirochaetia</taxon>
        <taxon>Spirochaetales</taxon>
        <taxon>Breznakiellaceae</taxon>
        <taxon>Breznakiella</taxon>
    </lineage>
</organism>
<gene>
    <name evidence="1" type="ORF">JFL75_11420</name>
</gene>
<sequence>MGRCAKIVLFSIGSFFCCISLFGLDIAPFTMPSARYAAMGGQHAALADDFYGLFLNPASFVGIEKQFSAAEISVSVYGPVFELIDLALQSPDDLDISGVTGSNGFAAGLDIGGPIALGWVGKGIGAALFNRTTADATVTGAKIRPVVSEEILLVAGYSFRVVDRNSHVLDLGFLGKGFFRATLNMETSIFAAESLLEDPFASPFSTTLGFGFDLGIRYVFRERFGASLVCHDVYSPAFISTYSSFDDFIDGGSPTESGEYGTVKRMLNIGFSYKVTSETMNRYVSNLTLLLDYRDITDLFSDLSRNPILNIGIGAEMTVLEILSLRLGVTDALPSVGFGLDLSFMELDFAIRGREFGKEPGSKPVYALDFGLLFRY</sequence>
<dbReference type="EMBL" id="CP067089">
    <property type="protein sequence ID" value="QQO07558.1"/>
    <property type="molecule type" value="Genomic_DNA"/>
</dbReference>
<protein>
    <recommendedName>
        <fullName evidence="3">PorV/PorQ family protein</fullName>
    </recommendedName>
</protein>
<dbReference type="AlphaFoldDB" id="A0A7T7XJY7"/>
<dbReference type="RefSeq" id="WP_215624864.1">
    <property type="nucleotide sequence ID" value="NZ_CP067089.2"/>
</dbReference>
<proteinExistence type="predicted"/>
<reference evidence="1" key="1">
    <citation type="submission" date="2021-01" db="EMBL/GenBank/DDBJ databases">
        <title>Description of Breznakiella homolactica.</title>
        <authorList>
            <person name="Song Y."/>
            <person name="Brune A."/>
        </authorList>
    </citation>
    <scope>NUCLEOTIDE SEQUENCE</scope>
    <source>
        <strain evidence="1">RmG30</strain>
    </source>
</reference>